<comment type="caution">
    <text evidence="3">The sequence shown here is derived from an EMBL/GenBank/DDBJ whole genome shotgun (WGS) entry which is preliminary data.</text>
</comment>
<feature type="domain" description="PBP" evidence="2">
    <location>
        <begin position="143"/>
        <end position="326"/>
    </location>
</feature>
<evidence type="ECO:0000259" key="2">
    <source>
        <dbReference type="Pfam" id="PF12727"/>
    </source>
</evidence>
<dbReference type="InterPro" id="IPR024370">
    <property type="entry name" value="PBP_domain"/>
</dbReference>
<dbReference type="SUPFAM" id="SSF46785">
    <property type="entry name" value="Winged helix' DNA-binding domain"/>
    <property type="match status" value="1"/>
</dbReference>
<dbReference type="InterPro" id="IPR000847">
    <property type="entry name" value="LysR_HTH_N"/>
</dbReference>
<dbReference type="Proteomes" id="UP000196331">
    <property type="component" value="Unassembled WGS sequence"/>
</dbReference>
<dbReference type="PANTHER" id="PTHR38431:SF1">
    <property type="entry name" value="BLL2305 PROTEIN"/>
    <property type="match status" value="1"/>
</dbReference>
<protein>
    <submittedName>
        <fullName evidence="3">Periplasmic molybdate-binding domain</fullName>
    </submittedName>
</protein>
<dbReference type="Pfam" id="PF12727">
    <property type="entry name" value="PBP_like"/>
    <property type="match status" value="1"/>
</dbReference>
<dbReference type="SUPFAM" id="SSF53850">
    <property type="entry name" value="Periplasmic binding protein-like II"/>
    <property type="match status" value="1"/>
</dbReference>
<dbReference type="Pfam" id="PF00126">
    <property type="entry name" value="HTH_1"/>
    <property type="match status" value="1"/>
</dbReference>
<dbReference type="Gene3D" id="1.10.10.10">
    <property type="entry name" value="Winged helix-like DNA-binding domain superfamily/Winged helix DNA-binding domain"/>
    <property type="match status" value="1"/>
</dbReference>
<proteinExistence type="predicted"/>
<reference evidence="3 4" key="1">
    <citation type="submission" date="2017-02" db="EMBL/GenBank/DDBJ databases">
        <authorList>
            <person name="Dridi B."/>
        </authorList>
    </citation>
    <scope>NUCLEOTIDE SEQUENCE [LARGE SCALE GENOMIC DNA]</scope>
    <source>
        <strain evidence="3 4">JB380</strain>
    </source>
</reference>
<evidence type="ECO:0000313" key="4">
    <source>
        <dbReference type="Proteomes" id="UP000196331"/>
    </source>
</evidence>
<evidence type="ECO:0000313" key="3">
    <source>
        <dbReference type="EMBL" id="SJN14550.1"/>
    </source>
</evidence>
<name>A0A1R4I418_9GAMM</name>
<dbReference type="AlphaFoldDB" id="A0A1R4I418"/>
<sequence length="359" mass="39600">MKKAMQKISVIPSWCFRDEEGNQLDIHLLRLLEAVYRRGKLTLAASDVGISYRHAWNLLRQSGEFFGVPLVEMQRGRGARLSLLGEKLLWAEQRAIARLGPQLESLGSELNLAIQQQQQGALSVLRLHASHGFAVELLPKYLHEIPLDLQYCSPQESLPALHRGSCDVAGFHLPRGKVGERVRDTYQGLLKPRQHRVIGFIARTQGLMVAPGNPLGITGVASLADKSVRFVNRQASSGTRSLLDCLLKEAAVSSKKIRGFEIEEFTHSAVAAYVAAGMADCGFGVEAAAQKFGLDFLPLAIEDYLLACHHRSLEEPRLCAFLKALQGEPFQEAVKRLPGYSPSQCGEVMRPEDVLTAKK</sequence>
<accession>A0A1R4I418</accession>
<gene>
    <name evidence="3" type="ORF">CZ787_15705</name>
</gene>
<dbReference type="EMBL" id="FUKM01000057">
    <property type="protein sequence ID" value="SJN14550.1"/>
    <property type="molecule type" value="Genomic_DNA"/>
</dbReference>
<feature type="domain" description="HTH lysR-type" evidence="1">
    <location>
        <begin position="27"/>
        <end position="85"/>
    </location>
</feature>
<organism evidence="3 4">
    <name type="scientific">Halomonas citrativorans</name>
    <dbReference type="NCBI Taxonomy" id="2742612"/>
    <lineage>
        <taxon>Bacteria</taxon>
        <taxon>Pseudomonadati</taxon>
        <taxon>Pseudomonadota</taxon>
        <taxon>Gammaproteobacteria</taxon>
        <taxon>Oceanospirillales</taxon>
        <taxon>Halomonadaceae</taxon>
        <taxon>Halomonas</taxon>
    </lineage>
</organism>
<dbReference type="InterPro" id="IPR036388">
    <property type="entry name" value="WH-like_DNA-bd_sf"/>
</dbReference>
<evidence type="ECO:0000259" key="1">
    <source>
        <dbReference type="Pfam" id="PF00126"/>
    </source>
</evidence>
<dbReference type="PANTHER" id="PTHR38431">
    <property type="entry name" value="BLL2305 PROTEIN"/>
    <property type="match status" value="1"/>
</dbReference>
<dbReference type="GO" id="GO:0003700">
    <property type="term" value="F:DNA-binding transcription factor activity"/>
    <property type="evidence" value="ECO:0007669"/>
    <property type="project" value="InterPro"/>
</dbReference>
<dbReference type="InterPro" id="IPR036390">
    <property type="entry name" value="WH_DNA-bd_sf"/>
</dbReference>